<organism evidence="4 5">
    <name type="scientific">Corynebacterium urealyticum</name>
    <dbReference type="NCBI Taxonomy" id="43771"/>
    <lineage>
        <taxon>Bacteria</taxon>
        <taxon>Bacillati</taxon>
        <taxon>Actinomycetota</taxon>
        <taxon>Actinomycetes</taxon>
        <taxon>Mycobacteriales</taxon>
        <taxon>Corynebacteriaceae</taxon>
        <taxon>Corynebacterium</taxon>
    </lineage>
</organism>
<dbReference type="InterPro" id="IPR011033">
    <property type="entry name" value="PRC_barrel-like_sf"/>
</dbReference>
<dbReference type="PANTHER" id="PTHR43773:SF1">
    <property type="entry name" value="MAGNESIUM TRANSPORTER MGTE"/>
    <property type="match status" value="1"/>
</dbReference>
<accession>A0A5D4FVV8</accession>
<evidence type="ECO:0000259" key="3">
    <source>
        <dbReference type="PROSITE" id="PS51371"/>
    </source>
</evidence>
<dbReference type="InterPro" id="IPR038076">
    <property type="entry name" value="MgtE_N_sf"/>
</dbReference>
<evidence type="ECO:0000256" key="1">
    <source>
        <dbReference type="PROSITE-ProRule" id="PRU00703"/>
    </source>
</evidence>
<name>A0A5D4FVV8_9CORY</name>
<dbReference type="Pfam" id="PF26205">
    <property type="entry name" value="SH3_actinomycetes"/>
    <property type="match status" value="1"/>
</dbReference>
<evidence type="ECO:0000256" key="2">
    <source>
        <dbReference type="SAM" id="MobiDB-lite"/>
    </source>
</evidence>
<dbReference type="Gene3D" id="3.10.580.10">
    <property type="entry name" value="CBS-domain"/>
    <property type="match status" value="1"/>
</dbReference>
<dbReference type="GO" id="GO:0015095">
    <property type="term" value="F:magnesium ion transmembrane transporter activity"/>
    <property type="evidence" value="ECO:0007669"/>
    <property type="project" value="InterPro"/>
</dbReference>
<dbReference type="Proteomes" id="UP000324726">
    <property type="component" value="Unassembled WGS sequence"/>
</dbReference>
<proteinExistence type="predicted"/>
<evidence type="ECO:0000313" key="5">
    <source>
        <dbReference type="Proteomes" id="UP000324726"/>
    </source>
</evidence>
<dbReference type="Gene3D" id="1.25.60.10">
    <property type="entry name" value="MgtE N-terminal domain-like"/>
    <property type="match status" value="1"/>
</dbReference>
<dbReference type="InterPro" id="IPR058838">
    <property type="entry name" value="SH3_actinomycetes"/>
</dbReference>
<dbReference type="SUPFAM" id="SSF50346">
    <property type="entry name" value="PRC-barrel domain"/>
    <property type="match status" value="1"/>
</dbReference>
<dbReference type="GO" id="GO:0016020">
    <property type="term" value="C:membrane"/>
    <property type="evidence" value="ECO:0007669"/>
    <property type="project" value="InterPro"/>
</dbReference>
<dbReference type="SUPFAM" id="SSF54631">
    <property type="entry name" value="CBS-domain pair"/>
    <property type="match status" value="1"/>
</dbReference>
<dbReference type="InterPro" id="IPR006668">
    <property type="entry name" value="Mg_transptr_MgtE_intracell_dom"/>
</dbReference>
<gene>
    <name evidence="4" type="ORF">FYJ87_06620</name>
</gene>
<dbReference type="SUPFAM" id="SSF158791">
    <property type="entry name" value="MgtE N-terminal domain-like"/>
    <property type="match status" value="1"/>
</dbReference>
<dbReference type="InterPro" id="IPR000644">
    <property type="entry name" value="CBS_dom"/>
</dbReference>
<reference evidence="4 5" key="1">
    <citation type="submission" date="2019-08" db="EMBL/GenBank/DDBJ databases">
        <title>Draft genome of C. urealyticum strain VH4248.</title>
        <authorList>
            <person name="Navas J."/>
        </authorList>
    </citation>
    <scope>NUCLEOTIDE SEQUENCE [LARGE SCALE GENOMIC DNA]</scope>
    <source>
        <strain evidence="4 5">VH4248</strain>
    </source>
</reference>
<comment type="caution">
    <text evidence="4">The sequence shown here is derived from an EMBL/GenBank/DDBJ whole genome shotgun (WGS) entry which is preliminary data.</text>
</comment>
<feature type="domain" description="CBS" evidence="3">
    <location>
        <begin position="382"/>
        <end position="440"/>
    </location>
</feature>
<dbReference type="SMART" id="SM00924">
    <property type="entry name" value="MgtE_N"/>
    <property type="match status" value="1"/>
</dbReference>
<dbReference type="PROSITE" id="PS51371">
    <property type="entry name" value="CBS"/>
    <property type="match status" value="1"/>
</dbReference>
<feature type="region of interest" description="Disordered" evidence="2">
    <location>
        <begin position="443"/>
        <end position="463"/>
    </location>
</feature>
<dbReference type="AlphaFoldDB" id="A0A5D4FVV8"/>
<dbReference type="Pfam" id="PF03448">
    <property type="entry name" value="MgtE_N"/>
    <property type="match status" value="1"/>
</dbReference>
<dbReference type="EMBL" id="VSZI01000001">
    <property type="protein sequence ID" value="TYR20606.1"/>
    <property type="molecule type" value="Genomic_DNA"/>
</dbReference>
<dbReference type="Pfam" id="PF00571">
    <property type="entry name" value="CBS"/>
    <property type="match status" value="1"/>
</dbReference>
<protein>
    <submittedName>
        <fullName evidence="4">Magnesium transporter</fullName>
    </submittedName>
</protein>
<dbReference type="InterPro" id="IPR046342">
    <property type="entry name" value="CBS_dom_sf"/>
</dbReference>
<keyword evidence="1" id="KW-0129">CBS domain</keyword>
<dbReference type="CDD" id="cd04606">
    <property type="entry name" value="CBS_pair_Mg_transporter"/>
    <property type="match status" value="1"/>
</dbReference>
<sequence length="463" mass="50093">MLLILSRACHPAGHRGCVGTQVFLISMTETRVYAGRLAGMMLMGPYGDSIGRVRDVVVTIYQHRSHVLGLVIALPNKRQIFLPILRVASINPSEVMATSSSVNLKPFQSRSGEISIQHELVGSKVHTDDPEHAELHGQALEIVDVELKQSRTRDWEVSRVAVAQRGRLGRLGKVAVVPLSRIQGLSASGTGPADNNAELLASFQEMRAADIAIALNDLPEEQQTRLAREIPNERLADVVAELPEDSRIAILNQLGVERAAEVLEEMEPDDAADALAELPTGTSDVLLDLMDPEDSAPVRRLMSFSADTVGGVMTSEAIILTPQATVAEALAHARNPDVSSSLSSLVFVVRPPQSTPTGHYLGCVHLQKLLRHPPATLVSELLDLDLPALSVADSHETAARFFATYNLVCAPVVDEGNHLLGVLAVDDLLDALLPEDWRDQDWRVGNEAQKEPQTSLQEGDADA</sequence>
<evidence type="ECO:0000313" key="4">
    <source>
        <dbReference type="EMBL" id="TYR20606.1"/>
    </source>
</evidence>
<dbReference type="PANTHER" id="PTHR43773">
    <property type="entry name" value="MAGNESIUM TRANSPORTER MGTE"/>
    <property type="match status" value="1"/>
</dbReference>
<dbReference type="InterPro" id="IPR006669">
    <property type="entry name" value="MgtE_transporter"/>
</dbReference>